<accession>A0A3E0X0R8</accession>
<dbReference type="GO" id="GO:0015940">
    <property type="term" value="P:pantothenate biosynthetic process"/>
    <property type="evidence" value="ECO:0007669"/>
    <property type="project" value="UniProtKB-UniRule"/>
</dbReference>
<dbReference type="InterPro" id="IPR009010">
    <property type="entry name" value="Asp_de-COase-like_dom_sf"/>
</dbReference>
<comment type="subcellular location">
    <subcellularLocation>
        <location evidence="9">Cytoplasm</location>
    </subcellularLocation>
</comment>
<dbReference type="EC" id="4.1.1.11" evidence="9"/>
<keyword evidence="3 9" id="KW-0210">Decarboxylase</keyword>
<evidence type="ECO:0000256" key="4">
    <source>
        <dbReference type="ARBA" id="ARBA00022813"/>
    </source>
</evidence>
<dbReference type="InterPro" id="IPR003190">
    <property type="entry name" value="Asp_decarbox"/>
</dbReference>
<comment type="subunit">
    <text evidence="9">Heterooctamer of four alpha and four beta subunits.</text>
</comment>
<comment type="catalytic activity">
    <reaction evidence="9">
        <text>L-aspartate + H(+) = beta-alanine + CO2</text>
        <dbReference type="Rhea" id="RHEA:19497"/>
        <dbReference type="ChEBI" id="CHEBI:15378"/>
        <dbReference type="ChEBI" id="CHEBI:16526"/>
        <dbReference type="ChEBI" id="CHEBI:29991"/>
        <dbReference type="ChEBI" id="CHEBI:57966"/>
        <dbReference type="EC" id="4.1.1.11"/>
    </reaction>
</comment>
<feature type="active site" description="Proton donor" evidence="9 10">
    <location>
        <position position="58"/>
    </location>
</feature>
<evidence type="ECO:0000313" key="14">
    <source>
        <dbReference type="EMBL" id="RFA38011.1"/>
    </source>
</evidence>
<comment type="PTM">
    <text evidence="9 12">Is synthesized initially as an inactive proenzyme, which is activated by self-cleavage at a specific serine bond to produce a beta-subunit with a hydroxyl group at its C-terminus and an alpha-subunit with a pyruvoyl group at its N-terminus.</text>
</comment>
<evidence type="ECO:0000256" key="5">
    <source>
        <dbReference type="ARBA" id="ARBA00023145"/>
    </source>
</evidence>
<evidence type="ECO:0000256" key="3">
    <source>
        <dbReference type="ARBA" id="ARBA00022793"/>
    </source>
</evidence>
<dbReference type="GO" id="GO:0006523">
    <property type="term" value="P:alanine biosynthetic process"/>
    <property type="evidence" value="ECO:0007669"/>
    <property type="project" value="InterPro"/>
</dbReference>
<dbReference type="GO" id="GO:0004068">
    <property type="term" value="F:aspartate 1-decarboxylase activity"/>
    <property type="evidence" value="ECO:0007669"/>
    <property type="project" value="UniProtKB-UniRule"/>
</dbReference>
<protein>
    <recommendedName>
        <fullName evidence="9">Aspartate 1-decarboxylase</fullName>
        <ecNumber evidence="9">4.1.1.11</ecNumber>
    </recommendedName>
    <alternativeName>
        <fullName evidence="9">Aspartate alpha-decarboxylase</fullName>
    </alternativeName>
    <component>
        <recommendedName>
            <fullName evidence="9">Aspartate 1-decarboxylase beta chain</fullName>
        </recommendedName>
    </component>
    <component>
        <recommendedName>
            <fullName evidence="9">Aspartate 1-decarboxylase alpha chain</fullName>
        </recommendedName>
    </component>
</protein>
<dbReference type="UniPathway" id="UPA00028">
    <property type="reaction ID" value="UER00002"/>
</dbReference>
<organism evidence="14 15">
    <name type="scientific">Alkalilimnicola ehrlichii</name>
    <dbReference type="NCBI Taxonomy" id="351052"/>
    <lineage>
        <taxon>Bacteria</taxon>
        <taxon>Pseudomonadati</taxon>
        <taxon>Pseudomonadota</taxon>
        <taxon>Gammaproteobacteria</taxon>
        <taxon>Chromatiales</taxon>
        <taxon>Ectothiorhodospiraceae</taxon>
        <taxon>Alkalilimnicola</taxon>
    </lineage>
</organism>
<keyword evidence="5 9" id="KW-0865">Zymogen</keyword>
<dbReference type="Pfam" id="PF02261">
    <property type="entry name" value="Asp_decarbox"/>
    <property type="match status" value="1"/>
</dbReference>
<feature type="chain" id="PRO_5017857891" description="Aspartate 1-decarboxylase beta chain" evidence="9 13">
    <location>
        <begin position="1"/>
        <end position="24"/>
    </location>
</feature>
<comment type="cofactor">
    <cofactor evidence="9 10">
        <name>pyruvate</name>
        <dbReference type="ChEBI" id="CHEBI:15361"/>
    </cofactor>
    <text evidence="9 10">Binds 1 pyruvoyl group covalently per subunit.</text>
</comment>
<comment type="pathway">
    <text evidence="9">Cofactor biosynthesis; (R)-pantothenate biosynthesis; beta-alanine from L-aspartate: step 1/1.</text>
</comment>
<evidence type="ECO:0000256" key="7">
    <source>
        <dbReference type="ARBA" id="ARBA00023270"/>
    </source>
</evidence>
<evidence type="ECO:0000256" key="13">
    <source>
        <dbReference type="PIRSR" id="PIRSR006246-5"/>
    </source>
</evidence>
<name>A0A3E0X0R8_9GAMM</name>
<dbReference type="AlphaFoldDB" id="A0A3E0X0R8"/>
<dbReference type="SUPFAM" id="SSF50692">
    <property type="entry name" value="ADC-like"/>
    <property type="match status" value="1"/>
</dbReference>
<keyword evidence="15" id="KW-1185">Reference proteome</keyword>
<dbReference type="CDD" id="cd06919">
    <property type="entry name" value="Asp_decarbox"/>
    <property type="match status" value="1"/>
</dbReference>
<dbReference type="EMBL" id="NFZW01000005">
    <property type="protein sequence ID" value="RFA38011.1"/>
    <property type="molecule type" value="Genomic_DNA"/>
</dbReference>
<comment type="function">
    <text evidence="9">Catalyzes the pyruvoyl-dependent decarboxylation of aspartate to produce beta-alanine.</text>
</comment>
<keyword evidence="4 9" id="KW-0068">Autocatalytic cleavage</keyword>
<dbReference type="PIRSF" id="PIRSF006246">
    <property type="entry name" value="Asp_decarbox"/>
    <property type="match status" value="1"/>
</dbReference>
<dbReference type="PANTHER" id="PTHR21012">
    <property type="entry name" value="ASPARTATE 1-DECARBOXYLASE"/>
    <property type="match status" value="1"/>
</dbReference>
<evidence type="ECO:0000256" key="2">
    <source>
        <dbReference type="ARBA" id="ARBA00022655"/>
    </source>
</evidence>
<keyword evidence="2 9" id="KW-0566">Pantothenate biosynthesis</keyword>
<keyword evidence="8 9" id="KW-0670">Pyruvate</keyword>
<gene>
    <name evidence="9" type="primary">panD</name>
    <name evidence="14" type="ORF">CAL65_06545</name>
</gene>
<evidence type="ECO:0000256" key="1">
    <source>
        <dbReference type="ARBA" id="ARBA00022490"/>
    </source>
</evidence>
<keyword evidence="1 9" id="KW-0963">Cytoplasm</keyword>
<evidence type="ECO:0000256" key="6">
    <source>
        <dbReference type="ARBA" id="ARBA00023239"/>
    </source>
</evidence>
<dbReference type="RefSeq" id="WP_116301323.1">
    <property type="nucleotide sequence ID" value="NZ_NFZV01000004.1"/>
</dbReference>
<feature type="binding site" evidence="9 11">
    <location>
        <begin position="73"/>
        <end position="75"/>
    </location>
    <ligand>
        <name>substrate</name>
    </ligand>
</feature>
<dbReference type="PANTHER" id="PTHR21012:SF0">
    <property type="entry name" value="ASPARTATE 1-DECARBOXYLASE"/>
    <property type="match status" value="1"/>
</dbReference>
<evidence type="ECO:0000256" key="12">
    <source>
        <dbReference type="PIRSR" id="PIRSR006246-3"/>
    </source>
</evidence>
<comment type="similarity">
    <text evidence="9">Belongs to the PanD family.</text>
</comment>
<evidence type="ECO:0000313" key="15">
    <source>
        <dbReference type="Proteomes" id="UP000256763"/>
    </source>
</evidence>
<feature type="modified residue" description="Pyruvic acid (Ser)" evidence="9 12">
    <location>
        <position position="25"/>
    </location>
</feature>
<keyword evidence="7 9" id="KW-0704">Schiff base</keyword>
<dbReference type="GO" id="GO:0005829">
    <property type="term" value="C:cytosol"/>
    <property type="evidence" value="ECO:0007669"/>
    <property type="project" value="TreeGrafter"/>
</dbReference>
<dbReference type="HAMAP" id="MF_00446">
    <property type="entry name" value="PanD"/>
    <property type="match status" value="1"/>
</dbReference>
<evidence type="ECO:0000256" key="10">
    <source>
        <dbReference type="PIRSR" id="PIRSR006246-1"/>
    </source>
</evidence>
<comment type="caution">
    <text evidence="14">The sequence shown here is derived from an EMBL/GenBank/DDBJ whole genome shotgun (WGS) entry which is preliminary data.</text>
</comment>
<evidence type="ECO:0000256" key="8">
    <source>
        <dbReference type="ARBA" id="ARBA00023317"/>
    </source>
</evidence>
<dbReference type="Proteomes" id="UP000256763">
    <property type="component" value="Unassembled WGS sequence"/>
</dbReference>
<proteinExistence type="inferred from homology"/>
<dbReference type="Gene3D" id="2.40.40.20">
    <property type="match status" value="1"/>
</dbReference>
<dbReference type="NCBIfam" id="TIGR00223">
    <property type="entry name" value="panD"/>
    <property type="match status" value="1"/>
</dbReference>
<evidence type="ECO:0000256" key="11">
    <source>
        <dbReference type="PIRSR" id="PIRSR006246-2"/>
    </source>
</evidence>
<feature type="active site" description="Schiff-base intermediate with substrate; via pyruvic acid" evidence="9 10">
    <location>
        <position position="25"/>
    </location>
</feature>
<evidence type="ECO:0000256" key="9">
    <source>
        <dbReference type="HAMAP-Rule" id="MF_00446"/>
    </source>
</evidence>
<reference evidence="15" key="1">
    <citation type="submission" date="2017-05" db="EMBL/GenBank/DDBJ databases">
        <authorList>
            <person name="Sharma S."/>
            <person name="Sidhu C."/>
            <person name="Pinnaka A.K."/>
        </authorList>
    </citation>
    <scope>NUCLEOTIDE SEQUENCE [LARGE SCALE GENOMIC DNA]</scope>
    <source>
        <strain evidence="15">AK93</strain>
    </source>
</reference>
<feature type="binding site" evidence="9 11">
    <location>
        <position position="57"/>
    </location>
    <ligand>
        <name>substrate</name>
    </ligand>
</feature>
<dbReference type="OrthoDB" id="9803983at2"/>
<feature type="chain" id="PRO_5017857890" description="Aspartate 1-decarboxylase alpha chain" evidence="9 13">
    <location>
        <begin position="25"/>
        <end position="126"/>
    </location>
</feature>
<keyword evidence="6 9" id="KW-0456">Lyase</keyword>
<sequence>MHLNMLKCKLHQACVTHTELDYEGSCAIDADLLDASGIREYEQVHIYNITNGERFTTYAIRGESGTGMISMNGAAAHKVEVGDRIIICAYGLVNEEDMANYQPTLVYCDENNRITHRRSAIPLQVA</sequence>